<keyword evidence="3" id="KW-1185">Reference proteome</keyword>
<sequence>MNRKRTSGSISVVSQADSTDWKSQTLSALPLKPTSRAPIWVELSPSLLNHILCGLLTSDKQSLFQAASVCKTWHSAVHEVILGDTAASRPRWNAAPSYSLDTEPRPERVKVATEVSGSHASGMGPNMGGSFGQGQGTDPSVSEPGVTGGRTEYEDLSTPQNNGAATRLDGTLNPPGSHRHSLEDRGHQASVVHGHPLLSQRLVRQYSDKLQSASSFQLHSYMAELADADSDFAGGNSEVEGPLLQQNSRGTQPQIIMEGHRSWGPPVQSCQGPLLHCQAAGSADRRYEVAILHEHLHPMRASGPHPGALGATPSGDPNLRLHQGAAQRSPEDGMPVSMINNSSGAVIVASIDGHGSSSDDEVQQPAKY</sequence>
<comment type="caution">
    <text evidence="2">The sequence shown here is derived from an EMBL/GenBank/DDBJ whole genome shotgun (WGS) entry which is preliminary data.</text>
</comment>
<evidence type="ECO:0000313" key="3">
    <source>
        <dbReference type="Proteomes" id="UP000232323"/>
    </source>
</evidence>
<proteinExistence type="predicted"/>
<gene>
    <name evidence="2" type="ORF">CEUSTIGMA_g1655.t1</name>
</gene>
<dbReference type="InterPro" id="IPR036047">
    <property type="entry name" value="F-box-like_dom_sf"/>
</dbReference>
<evidence type="ECO:0000256" key="1">
    <source>
        <dbReference type="SAM" id="MobiDB-lite"/>
    </source>
</evidence>
<reference evidence="2 3" key="1">
    <citation type="submission" date="2017-08" db="EMBL/GenBank/DDBJ databases">
        <title>Acidophilic green algal genome provides insights into adaptation to an acidic environment.</title>
        <authorList>
            <person name="Hirooka S."/>
            <person name="Hirose Y."/>
            <person name="Kanesaki Y."/>
            <person name="Higuchi S."/>
            <person name="Fujiwara T."/>
            <person name="Onuma R."/>
            <person name="Era A."/>
            <person name="Ohbayashi R."/>
            <person name="Uzuka A."/>
            <person name="Nozaki H."/>
            <person name="Yoshikawa H."/>
            <person name="Miyagishima S.Y."/>
        </authorList>
    </citation>
    <scope>NUCLEOTIDE SEQUENCE [LARGE SCALE GENOMIC DNA]</scope>
    <source>
        <strain evidence="2 3">NIES-2499</strain>
    </source>
</reference>
<dbReference type="SUPFAM" id="SSF81383">
    <property type="entry name" value="F-box domain"/>
    <property type="match status" value="1"/>
</dbReference>
<name>A0A250WTX0_9CHLO</name>
<evidence type="ECO:0000313" key="2">
    <source>
        <dbReference type="EMBL" id="GAX74206.1"/>
    </source>
</evidence>
<feature type="compositionally biased region" description="Gly residues" evidence="1">
    <location>
        <begin position="125"/>
        <end position="135"/>
    </location>
</feature>
<feature type="region of interest" description="Disordered" evidence="1">
    <location>
        <begin position="115"/>
        <end position="182"/>
    </location>
</feature>
<accession>A0A250WTX0</accession>
<dbReference type="EMBL" id="BEGY01000006">
    <property type="protein sequence ID" value="GAX74206.1"/>
    <property type="molecule type" value="Genomic_DNA"/>
</dbReference>
<dbReference type="Proteomes" id="UP000232323">
    <property type="component" value="Unassembled WGS sequence"/>
</dbReference>
<dbReference type="AlphaFoldDB" id="A0A250WTX0"/>
<organism evidence="2 3">
    <name type="scientific">Chlamydomonas eustigma</name>
    <dbReference type="NCBI Taxonomy" id="1157962"/>
    <lineage>
        <taxon>Eukaryota</taxon>
        <taxon>Viridiplantae</taxon>
        <taxon>Chlorophyta</taxon>
        <taxon>core chlorophytes</taxon>
        <taxon>Chlorophyceae</taxon>
        <taxon>CS clade</taxon>
        <taxon>Chlamydomonadales</taxon>
        <taxon>Chlamydomonadaceae</taxon>
        <taxon>Chlamydomonas</taxon>
    </lineage>
</organism>
<protein>
    <submittedName>
        <fullName evidence="2">Uncharacterized protein</fullName>
    </submittedName>
</protein>